<reference evidence="3 4" key="1">
    <citation type="submission" date="2024-04" db="EMBL/GenBank/DDBJ databases">
        <title>Tritrichomonas musculus Genome.</title>
        <authorList>
            <person name="Alves-Ferreira E."/>
            <person name="Grigg M."/>
            <person name="Lorenzi H."/>
            <person name="Galac M."/>
        </authorList>
    </citation>
    <scope>NUCLEOTIDE SEQUENCE [LARGE SCALE GENOMIC DNA]</scope>
    <source>
        <strain evidence="3 4">EAF2021</strain>
    </source>
</reference>
<feature type="region of interest" description="Disordered" evidence="2">
    <location>
        <begin position="86"/>
        <end position="107"/>
    </location>
</feature>
<evidence type="ECO:0000256" key="1">
    <source>
        <dbReference type="SAM" id="Coils"/>
    </source>
</evidence>
<feature type="coiled-coil region" evidence="1">
    <location>
        <begin position="27"/>
        <end position="54"/>
    </location>
</feature>
<evidence type="ECO:0000313" key="3">
    <source>
        <dbReference type="EMBL" id="KAK8885106.1"/>
    </source>
</evidence>
<keyword evidence="4" id="KW-1185">Reference proteome</keyword>
<dbReference type="EMBL" id="JAPFFF010000008">
    <property type="protein sequence ID" value="KAK8885106.1"/>
    <property type="molecule type" value="Genomic_DNA"/>
</dbReference>
<protein>
    <submittedName>
        <fullName evidence="3">Uncharacterized protein</fullName>
    </submittedName>
</protein>
<gene>
    <name evidence="3" type="ORF">M9Y10_044235</name>
</gene>
<organism evidence="3 4">
    <name type="scientific">Tritrichomonas musculus</name>
    <dbReference type="NCBI Taxonomy" id="1915356"/>
    <lineage>
        <taxon>Eukaryota</taxon>
        <taxon>Metamonada</taxon>
        <taxon>Parabasalia</taxon>
        <taxon>Tritrichomonadida</taxon>
        <taxon>Tritrichomonadidae</taxon>
        <taxon>Tritrichomonas</taxon>
    </lineage>
</organism>
<proteinExistence type="predicted"/>
<evidence type="ECO:0000256" key="2">
    <source>
        <dbReference type="SAM" id="MobiDB-lite"/>
    </source>
</evidence>
<feature type="compositionally biased region" description="Polar residues" evidence="2">
    <location>
        <begin position="86"/>
        <end position="99"/>
    </location>
</feature>
<accession>A0ABR2K2E4</accession>
<sequence>MQDENSDWKQEKPNIYMMERSPLLSKAQCFVKMLEEDQNRIERLKSENKLDEISIEKIDDNDTEVIQMTILPGVLESKNLVYNVTPLDSTEMPPNSWQKATEEPKKE</sequence>
<evidence type="ECO:0000313" key="4">
    <source>
        <dbReference type="Proteomes" id="UP001470230"/>
    </source>
</evidence>
<keyword evidence="1" id="KW-0175">Coiled coil</keyword>
<dbReference type="Proteomes" id="UP001470230">
    <property type="component" value="Unassembled WGS sequence"/>
</dbReference>
<comment type="caution">
    <text evidence="3">The sequence shown here is derived from an EMBL/GenBank/DDBJ whole genome shotgun (WGS) entry which is preliminary data.</text>
</comment>
<name>A0ABR2K2E4_9EUKA</name>